<comment type="caution">
    <text evidence="1">The sequence shown here is derived from an EMBL/GenBank/DDBJ whole genome shotgun (WGS) entry which is preliminary data.</text>
</comment>
<organism evidence="1 2">
    <name type="scientific">Pseudomonas syringae pv. ribicola</name>
    <dbReference type="NCBI Taxonomy" id="55398"/>
    <lineage>
        <taxon>Bacteria</taxon>
        <taxon>Pseudomonadati</taxon>
        <taxon>Pseudomonadota</taxon>
        <taxon>Gammaproteobacteria</taxon>
        <taxon>Pseudomonadales</taxon>
        <taxon>Pseudomonadaceae</taxon>
        <taxon>Pseudomonas</taxon>
    </lineage>
</organism>
<sequence length="252" mass="28943">MVLPEQPSRLRGLLMNETLGIMQPYFFPYIGYFQLIAAVERGLVFDIVKYKRKSWMNRNRVLDSKGDWQYINVPVCASEGALIKDATLIDLARAHQRIRSQLEHYRSKAPYFRETLQLVDQTLGPPATYLNELNTRGLQVVCDYLGLSFDWQSCAAMNLELPPIEHAGQWALEISTVLEARQYVNATGGREIFTPADWQERGIELRFLEPASFSYSTAPMNFVENLSIIDVLMWNAPETVLAYLRDETRTVI</sequence>
<dbReference type="Pfam" id="PF08889">
    <property type="entry name" value="WbqC"/>
    <property type="match status" value="1"/>
</dbReference>
<proteinExistence type="predicted"/>
<evidence type="ECO:0000313" key="2">
    <source>
        <dbReference type="Proteomes" id="UP000280292"/>
    </source>
</evidence>
<evidence type="ECO:0000313" key="1">
    <source>
        <dbReference type="EMBL" id="RML46972.1"/>
    </source>
</evidence>
<accession>A0A3M2W601</accession>
<dbReference type="Proteomes" id="UP000280292">
    <property type="component" value="Unassembled WGS sequence"/>
</dbReference>
<gene>
    <name evidence="1" type="ORF">ALQ95_05391</name>
</gene>
<dbReference type="InterPro" id="IPR014985">
    <property type="entry name" value="WbqC"/>
</dbReference>
<reference evidence="1 2" key="1">
    <citation type="submission" date="2018-08" db="EMBL/GenBank/DDBJ databases">
        <title>Recombination of ecologically and evolutionarily significant loci maintains genetic cohesion in the Pseudomonas syringae species complex.</title>
        <authorList>
            <person name="Dillon M."/>
            <person name="Thakur S."/>
            <person name="Almeida R.N.D."/>
            <person name="Weir B.S."/>
            <person name="Guttman D.S."/>
        </authorList>
    </citation>
    <scope>NUCLEOTIDE SEQUENCE [LARGE SCALE GENOMIC DNA]</scope>
    <source>
        <strain evidence="1 2">ICMP 3883</strain>
    </source>
</reference>
<dbReference type="EMBL" id="RBNR01000039">
    <property type="protein sequence ID" value="RML46972.1"/>
    <property type="molecule type" value="Genomic_DNA"/>
</dbReference>
<name>A0A3M2W601_PSESI</name>
<dbReference type="AlphaFoldDB" id="A0A3M2W601"/>
<evidence type="ECO:0008006" key="3">
    <source>
        <dbReference type="Google" id="ProtNLM"/>
    </source>
</evidence>
<protein>
    <recommendedName>
        <fullName evidence="3">WbqC-like protein</fullName>
    </recommendedName>
</protein>